<evidence type="ECO:0000259" key="2">
    <source>
        <dbReference type="Pfam" id="PF00561"/>
    </source>
</evidence>
<dbReference type="AlphaFoldDB" id="A0A4P8ID55"/>
<keyword evidence="3" id="KW-0378">Hydrolase</keyword>
<reference evidence="3 4" key="1">
    <citation type="submission" date="2019-05" db="EMBL/GenBank/DDBJ databases">
        <title>Complete genome sequencing of Anaerostipes rhamnosivorans.</title>
        <authorList>
            <person name="Bui T.P.N."/>
            <person name="de Vos W.M."/>
        </authorList>
    </citation>
    <scope>NUCLEOTIDE SEQUENCE [LARGE SCALE GENOMIC DNA]</scope>
    <source>
        <strain evidence="3 4">1y2</strain>
    </source>
</reference>
<dbReference type="InterPro" id="IPR050266">
    <property type="entry name" value="AB_hydrolase_sf"/>
</dbReference>
<dbReference type="Proteomes" id="UP000298653">
    <property type="component" value="Chromosome"/>
</dbReference>
<dbReference type="RefSeq" id="WP_137328019.1">
    <property type="nucleotide sequence ID" value="NZ_CP040058.1"/>
</dbReference>
<dbReference type="PANTHER" id="PTHR43798:SF33">
    <property type="entry name" value="HYDROLASE, PUTATIVE (AFU_ORTHOLOGUE AFUA_2G14860)-RELATED"/>
    <property type="match status" value="1"/>
</dbReference>
<dbReference type="OrthoDB" id="9776303at2"/>
<dbReference type="GO" id="GO:0016787">
    <property type="term" value="F:hydrolase activity"/>
    <property type="evidence" value="ECO:0007669"/>
    <property type="project" value="UniProtKB-KW"/>
</dbReference>
<feature type="domain" description="AB hydrolase-1" evidence="2">
    <location>
        <begin position="21"/>
        <end position="233"/>
    </location>
</feature>
<dbReference type="Pfam" id="PF00561">
    <property type="entry name" value="Abhydrolase_1"/>
    <property type="match status" value="1"/>
</dbReference>
<organism evidence="3 4">
    <name type="scientific">Anaerostipes rhamnosivorans</name>
    <dbReference type="NCBI Taxonomy" id="1229621"/>
    <lineage>
        <taxon>Bacteria</taxon>
        <taxon>Bacillati</taxon>
        <taxon>Bacillota</taxon>
        <taxon>Clostridia</taxon>
        <taxon>Lachnospirales</taxon>
        <taxon>Lachnospiraceae</taxon>
        <taxon>Anaerostipes</taxon>
    </lineage>
</organism>
<dbReference type="PANTHER" id="PTHR43798">
    <property type="entry name" value="MONOACYLGLYCEROL LIPASE"/>
    <property type="match status" value="1"/>
</dbReference>
<gene>
    <name evidence="3" type="ORF">AR1Y2_1033</name>
</gene>
<proteinExistence type="predicted"/>
<dbReference type="EMBL" id="CP040058">
    <property type="protein sequence ID" value="QCP34487.1"/>
    <property type="molecule type" value="Genomic_DNA"/>
</dbReference>
<dbReference type="KEGG" id="arf:AR1Y2_1033"/>
<evidence type="ECO:0000313" key="4">
    <source>
        <dbReference type="Proteomes" id="UP000298653"/>
    </source>
</evidence>
<evidence type="ECO:0000256" key="1">
    <source>
        <dbReference type="SAM" id="Coils"/>
    </source>
</evidence>
<dbReference type="InterPro" id="IPR000073">
    <property type="entry name" value="AB_hydrolase_1"/>
</dbReference>
<evidence type="ECO:0000313" key="3">
    <source>
        <dbReference type="EMBL" id="QCP34487.1"/>
    </source>
</evidence>
<dbReference type="InterPro" id="IPR029058">
    <property type="entry name" value="AB_hydrolase_fold"/>
</dbReference>
<sequence>MSYFNYHSKKIYYTETGKGIPVLLLHGNTASSKMFEPLLPLYTEHFKVIRMDFLGNGRSERIGRFPADVWIQEGKQIIALLRHLNYEKVHLVGTSGGAWAAVNAALDCPELIGKVIADSFDGRTLHLGFAENLRKERAEAKQNEEAAQFYEWCQGEDWEMVVDLDTECLLWCAGENRPLFHKPLSSLAVPIMFMGSREDEMVREDLEEEYEQMAEQIKQSRIILFNKGGHPAIASNAVQAAEQIRRFFLEI</sequence>
<dbReference type="Gene3D" id="3.40.50.1820">
    <property type="entry name" value="alpha/beta hydrolase"/>
    <property type="match status" value="1"/>
</dbReference>
<protein>
    <submittedName>
        <fullName evidence="3">2-hydroxy-6-oxo-6-phenylhexa-2,4-dienoate hydrolase</fullName>
        <ecNumber evidence="3">3.7.1.-</ecNumber>
    </submittedName>
</protein>
<keyword evidence="4" id="KW-1185">Reference proteome</keyword>
<keyword evidence="1" id="KW-0175">Coiled coil</keyword>
<dbReference type="GO" id="GO:0016020">
    <property type="term" value="C:membrane"/>
    <property type="evidence" value="ECO:0007669"/>
    <property type="project" value="TreeGrafter"/>
</dbReference>
<dbReference type="SUPFAM" id="SSF53474">
    <property type="entry name" value="alpha/beta-Hydrolases"/>
    <property type="match status" value="1"/>
</dbReference>
<dbReference type="EC" id="3.7.1.-" evidence="3"/>
<name>A0A4P8ID55_9FIRM</name>
<feature type="coiled-coil region" evidence="1">
    <location>
        <begin position="196"/>
        <end position="223"/>
    </location>
</feature>
<accession>A0A4P8ID55</accession>